<proteinExistence type="predicted"/>
<dbReference type="OrthoDB" id="4470871at2759"/>
<dbReference type="Proteomes" id="UP000326950">
    <property type="component" value="Unassembled WGS sequence"/>
</dbReference>
<protein>
    <submittedName>
        <fullName evidence="1">Uncharacterized protein</fullName>
    </submittedName>
</protein>
<dbReference type="AlphaFoldDB" id="A0A5N6V7E2"/>
<name>A0A5N6V7E2_ASPTM</name>
<evidence type="ECO:0000313" key="2">
    <source>
        <dbReference type="Proteomes" id="UP000326950"/>
    </source>
</evidence>
<dbReference type="EMBL" id="ML738591">
    <property type="protein sequence ID" value="KAE8166935.1"/>
    <property type="molecule type" value="Genomic_DNA"/>
</dbReference>
<reference evidence="1 2" key="1">
    <citation type="submission" date="2019-04" db="EMBL/GenBank/DDBJ databases">
        <title>Friends and foes A comparative genomics study of 23 Aspergillus species from section Flavi.</title>
        <authorList>
            <consortium name="DOE Joint Genome Institute"/>
            <person name="Kjaerbolling I."/>
            <person name="Vesth T."/>
            <person name="Frisvad J.C."/>
            <person name="Nybo J.L."/>
            <person name="Theobald S."/>
            <person name="Kildgaard S."/>
            <person name="Isbrandt T."/>
            <person name="Kuo A."/>
            <person name="Sato A."/>
            <person name="Lyhne E.K."/>
            <person name="Kogle M.E."/>
            <person name="Wiebenga A."/>
            <person name="Kun R.S."/>
            <person name="Lubbers R.J."/>
            <person name="Makela M.R."/>
            <person name="Barry K."/>
            <person name="Chovatia M."/>
            <person name="Clum A."/>
            <person name="Daum C."/>
            <person name="Haridas S."/>
            <person name="He G."/>
            <person name="LaButti K."/>
            <person name="Lipzen A."/>
            <person name="Mondo S."/>
            <person name="Riley R."/>
            <person name="Salamov A."/>
            <person name="Simmons B.A."/>
            <person name="Magnuson J.K."/>
            <person name="Henrissat B."/>
            <person name="Mortensen U.H."/>
            <person name="Larsen T.O."/>
            <person name="Devries R.P."/>
            <person name="Grigoriev I.V."/>
            <person name="Machida M."/>
            <person name="Baker S.E."/>
            <person name="Andersen M.R."/>
        </authorList>
    </citation>
    <scope>NUCLEOTIDE SEQUENCE [LARGE SCALE GENOMIC DNA]</scope>
    <source>
        <strain evidence="1 2">CBS 117626</strain>
    </source>
</reference>
<sequence>MAPAIERPFEASRFAYRTDMDGLTAFDPNIEALFEDVKKRYQSALERFESADEEARERCHRDKKYGLTIDTFGNWVVQNYPPWGSARAEAQEQGTNLTHAGIAAFGNAC</sequence>
<keyword evidence="2" id="KW-1185">Reference proteome</keyword>
<gene>
    <name evidence="1" type="ORF">BDV40DRAFT_295964</name>
</gene>
<organism evidence="1 2">
    <name type="scientific">Aspergillus tamarii</name>
    <dbReference type="NCBI Taxonomy" id="41984"/>
    <lineage>
        <taxon>Eukaryota</taxon>
        <taxon>Fungi</taxon>
        <taxon>Dikarya</taxon>
        <taxon>Ascomycota</taxon>
        <taxon>Pezizomycotina</taxon>
        <taxon>Eurotiomycetes</taxon>
        <taxon>Eurotiomycetidae</taxon>
        <taxon>Eurotiales</taxon>
        <taxon>Aspergillaceae</taxon>
        <taxon>Aspergillus</taxon>
        <taxon>Aspergillus subgen. Circumdati</taxon>
    </lineage>
</organism>
<evidence type="ECO:0000313" key="1">
    <source>
        <dbReference type="EMBL" id="KAE8166935.1"/>
    </source>
</evidence>
<accession>A0A5N6V7E2</accession>